<feature type="compositionally biased region" description="Gly residues" evidence="2">
    <location>
        <begin position="481"/>
        <end position="493"/>
    </location>
</feature>
<comment type="caution">
    <text evidence="4">The sequence shown here is derived from an EMBL/GenBank/DDBJ whole genome shotgun (WGS) entry which is preliminary data.</text>
</comment>
<reference evidence="4" key="1">
    <citation type="journal article" date="2020" name="Fungal Divers.">
        <title>Resolving the Mortierellaceae phylogeny through synthesis of multi-gene phylogenetics and phylogenomics.</title>
        <authorList>
            <person name="Vandepol N."/>
            <person name="Liber J."/>
            <person name="Desiro A."/>
            <person name="Na H."/>
            <person name="Kennedy M."/>
            <person name="Barry K."/>
            <person name="Grigoriev I.V."/>
            <person name="Miller A.N."/>
            <person name="O'Donnell K."/>
            <person name="Stajich J.E."/>
            <person name="Bonito G."/>
        </authorList>
    </citation>
    <scope>NUCLEOTIDE SEQUENCE</scope>
    <source>
        <strain evidence="4">NRRL 2591</strain>
    </source>
</reference>
<feature type="compositionally biased region" description="Acidic residues" evidence="2">
    <location>
        <begin position="185"/>
        <end position="205"/>
    </location>
</feature>
<evidence type="ECO:0000259" key="3">
    <source>
        <dbReference type="Pfam" id="PF06991"/>
    </source>
</evidence>
<feature type="compositionally biased region" description="Basic and acidic residues" evidence="2">
    <location>
        <begin position="519"/>
        <end position="595"/>
    </location>
</feature>
<feature type="domain" description="Micro-fibrillar-associated protein 1 C-terminal" evidence="3">
    <location>
        <begin position="230"/>
        <end position="444"/>
    </location>
</feature>
<keyword evidence="1" id="KW-0175">Coiled coil</keyword>
<feature type="compositionally biased region" description="Basic and acidic residues" evidence="2">
    <location>
        <begin position="96"/>
        <end position="106"/>
    </location>
</feature>
<dbReference type="PANTHER" id="PTHR15327">
    <property type="entry name" value="MICROFIBRIL-ASSOCIATED PROTEIN"/>
    <property type="match status" value="1"/>
</dbReference>
<dbReference type="AlphaFoldDB" id="A0A9P6F1C0"/>
<feature type="compositionally biased region" description="Polar residues" evidence="2">
    <location>
        <begin position="10"/>
        <end position="19"/>
    </location>
</feature>
<feature type="region of interest" description="Disordered" evidence="2">
    <location>
        <begin position="427"/>
        <end position="595"/>
    </location>
</feature>
<keyword evidence="5" id="KW-1185">Reference proteome</keyword>
<sequence length="595" mass="67578">MSSKRAGLPSLNSGGSTASKKGALQPVKVQRYRAGKAPEGYVDPALQSSDEEENDHDESPSARRTAANATGGIHMSIGVGQEERKGAYQVLNVEQMTRERQQERAQRGGQPEMSAAAAGGDRRLARLQAMQSSDQRSRGDTRSRRTKDDSDEDEEEHEISENSGDDEEEAAVRRRKAVRAKALREEEEEELWGQGEEEDEEEEVEDSRRRGHGEDSEGSSEYTSGSEEESSDEDTPRRKLMKPVFVPKSQRITIDESTRSEVAEELAEKARLEEIAERKKESHQMLKEYVARQANVEEVPDVDNLAEVDDTDGLDEEAEFELWKLRELKRIKRDREELEARENEKLEIERRRELTEEERVKEDMAYLAKKAKEEQALKAAGSVEKYHHKGAFFMDSNEAILKRSTNEATPDAVKDIKALPKIMQVRNFGRAGQTKYTTLKDQDTSKPSGWSDPATRHLQQRHRMGGFRGDDYKIASSMQGQRGGRGRGGGGRGGGDRFSSGDGQRRDNANHTELGGGRSQREDGESGRRREYYDRDRDDSHGQSRSPGGDRDRARARDRERDRDRDRDRGDRGSSSRDYRDRDRDDGDSYKRRRH</sequence>
<feature type="compositionally biased region" description="Acidic residues" evidence="2">
    <location>
        <begin position="149"/>
        <end position="169"/>
    </location>
</feature>
<feature type="compositionally biased region" description="Low complexity" evidence="2">
    <location>
        <begin position="107"/>
        <end position="119"/>
    </location>
</feature>
<accession>A0A9P6F1C0</accession>
<evidence type="ECO:0000256" key="1">
    <source>
        <dbReference type="SAM" id="Coils"/>
    </source>
</evidence>
<evidence type="ECO:0000256" key="2">
    <source>
        <dbReference type="SAM" id="MobiDB-lite"/>
    </source>
</evidence>
<protein>
    <submittedName>
        <fullName evidence="4">Microfibrillar-associated protein 1</fullName>
    </submittedName>
</protein>
<feature type="coiled-coil region" evidence="1">
    <location>
        <begin position="328"/>
        <end position="363"/>
    </location>
</feature>
<feature type="compositionally biased region" description="Basic and acidic residues" evidence="2">
    <location>
        <begin position="206"/>
        <end position="215"/>
    </location>
</feature>
<name>A0A9P6F1C0_9FUNG</name>
<feature type="region of interest" description="Disordered" evidence="2">
    <location>
        <begin position="1"/>
        <end position="244"/>
    </location>
</feature>
<evidence type="ECO:0000313" key="4">
    <source>
        <dbReference type="EMBL" id="KAF9539673.1"/>
    </source>
</evidence>
<feature type="compositionally biased region" description="Basic and acidic residues" evidence="2">
    <location>
        <begin position="135"/>
        <end position="148"/>
    </location>
</feature>
<dbReference type="Pfam" id="PF06991">
    <property type="entry name" value="MFAP1"/>
    <property type="match status" value="1"/>
</dbReference>
<evidence type="ECO:0000313" key="5">
    <source>
        <dbReference type="Proteomes" id="UP000723463"/>
    </source>
</evidence>
<dbReference type="InterPro" id="IPR009730">
    <property type="entry name" value="MFAP1_C"/>
</dbReference>
<proteinExistence type="predicted"/>
<gene>
    <name evidence="4" type="primary">MFAP1</name>
    <name evidence="4" type="ORF">EC957_005133</name>
</gene>
<dbReference type="InterPro" id="IPR033194">
    <property type="entry name" value="MFAP1"/>
</dbReference>
<organism evidence="4 5">
    <name type="scientific">Mortierella hygrophila</name>
    <dbReference type="NCBI Taxonomy" id="979708"/>
    <lineage>
        <taxon>Eukaryota</taxon>
        <taxon>Fungi</taxon>
        <taxon>Fungi incertae sedis</taxon>
        <taxon>Mucoromycota</taxon>
        <taxon>Mortierellomycotina</taxon>
        <taxon>Mortierellomycetes</taxon>
        <taxon>Mortierellales</taxon>
        <taxon>Mortierellaceae</taxon>
        <taxon>Mortierella</taxon>
    </lineage>
</organism>
<dbReference type="Proteomes" id="UP000723463">
    <property type="component" value="Unassembled WGS sequence"/>
</dbReference>
<dbReference type="EMBL" id="JAAAXW010000234">
    <property type="protein sequence ID" value="KAF9539673.1"/>
    <property type="molecule type" value="Genomic_DNA"/>
</dbReference>